<name>A0ACC4C6J8_POPAL</name>
<sequence>MFQRDAQVGTKPEADWVRLEHQVECANTSSEALSVTPAAISVPHSASVTQKPMSNCYAKKKVQHCCQSGRVVDVVYIGDHNHDPPHRKCIRVISSAKPTLGSQIVDPSVQKLDGSDISVCSADGRHSSLHVPESEQQSSSSSNGNVGAKIEEKNALVPGQWNPNKMAPVGLQGLRIKERSAAHSVPVLKKEPAIAVHTFPDEGSSNDGYRWRKYGQKMLKGNSFIRSYYRCTSSACPARKHVERAADEATSTTITYEGKHDHDNACCKKNRSLSARRPSSKCSMDSEVDIMGEKILELGGEEALESAQTLLSIGVELKPC</sequence>
<comment type="caution">
    <text evidence="1">The sequence shown here is derived from an EMBL/GenBank/DDBJ whole genome shotgun (WGS) entry which is preliminary data.</text>
</comment>
<evidence type="ECO:0000313" key="2">
    <source>
        <dbReference type="Proteomes" id="UP000309997"/>
    </source>
</evidence>
<protein>
    <submittedName>
        <fullName evidence="1">Uncharacterized protein</fullName>
    </submittedName>
</protein>
<organism evidence="1 2">
    <name type="scientific">Populus alba</name>
    <name type="common">White poplar</name>
    <dbReference type="NCBI Taxonomy" id="43335"/>
    <lineage>
        <taxon>Eukaryota</taxon>
        <taxon>Viridiplantae</taxon>
        <taxon>Streptophyta</taxon>
        <taxon>Embryophyta</taxon>
        <taxon>Tracheophyta</taxon>
        <taxon>Spermatophyta</taxon>
        <taxon>Magnoliopsida</taxon>
        <taxon>eudicotyledons</taxon>
        <taxon>Gunneridae</taxon>
        <taxon>Pentapetalae</taxon>
        <taxon>rosids</taxon>
        <taxon>fabids</taxon>
        <taxon>Malpighiales</taxon>
        <taxon>Salicaceae</taxon>
        <taxon>Saliceae</taxon>
        <taxon>Populus</taxon>
    </lineage>
</organism>
<evidence type="ECO:0000313" key="1">
    <source>
        <dbReference type="EMBL" id="KAL3587124.1"/>
    </source>
</evidence>
<dbReference type="Proteomes" id="UP000309997">
    <property type="component" value="Unassembled WGS sequence"/>
</dbReference>
<gene>
    <name evidence="1" type="ORF">D5086_013991</name>
</gene>
<keyword evidence="2" id="KW-1185">Reference proteome</keyword>
<reference evidence="1 2" key="1">
    <citation type="journal article" date="2024" name="Plant Biotechnol. J.">
        <title>Genome and CRISPR/Cas9 system of a widespread forest tree (Populus alba) in the world.</title>
        <authorList>
            <person name="Liu Y.J."/>
            <person name="Jiang P.F."/>
            <person name="Han X.M."/>
            <person name="Li X.Y."/>
            <person name="Wang H.M."/>
            <person name="Wang Y.J."/>
            <person name="Wang X.X."/>
            <person name="Zeng Q.Y."/>
        </authorList>
    </citation>
    <scope>NUCLEOTIDE SEQUENCE [LARGE SCALE GENOMIC DNA]</scope>
    <source>
        <strain evidence="2">cv. PAL-ZL1</strain>
    </source>
</reference>
<accession>A0ACC4C6J8</accession>
<dbReference type="EMBL" id="RCHU02000006">
    <property type="protein sequence ID" value="KAL3587124.1"/>
    <property type="molecule type" value="Genomic_DNA"/>
</dbReference>
<proteinExistence type="predicted"/>